<name>A0A1G1XAU2_9BACT</name>
<sequence length="184" mass="20555">MTKIVVAILITGIIGIAIASAWASVLTHSESDTVLATFFPWPIACTVRGCITSQDWAMQRSYDIAFASKTGKSFPTEESTLTTLMRRHLITHARLQSQVSAQDAVRYRTAILHTTDISSIAPLGMSSFTQYDTTIILPFLQQEAFMKQENIADTNALYKKLAQARPIALLLFKYHWNIDRGEVE</sequence>
<dbReference type="AlphaFoldDB" id="A0A1G1XAU2"/>
<comment type="caution">
    <text evidence="1">The sequence shown here is derived from an EMBL/GenBank/DDBJ whole genome shotgun (WGS) entry which is preliminary data.</text>
</comment>
<dbReference type="Proteomes" id="UP000177941">
    <property type="component" value="Unassembled WGS sequence"/>
</dbReference>
<proteinExistence type="predicted"/>
<protein>
    <submittedName>
        <fullName evidence="1">Uncharacterized protein</fullName>
    </submittedName>
</protein>
<organism evidence="1 2">
    <name type="scientific">Candidatus Andersenbacteria bacterium RIFCSPHIGHO2_12_FULL_45_11b</name>
    <dbReference type="NCBI Taxonomy" id="1797282"/>
    <lineage>
        <taxon>Bacteria</taxon>
        <taxon>Candidatus Anderseniibacteriota</taxon>
    </lineage>
</organism>
<accession>A0A1G1XAU2</accession>
<gene>
    <name evidence="1" type="ORF">A3E36_01245</name>
</gene>
<reference evidence="1 2" key="1">
    <citation type="journal article" date="2016" name="Nat. Commun.">
        <title>Thousands of microbial genomes shed light on interconnected biogeochemical processes in an aquifer system.</title>
        <authorList>
            <person name="Anantharaman K."/>
            <person name="Brown C.T."/>
            <person name="Hug L.A."/>
            <person name="Sharon I."/>
            <person name="Castelle C.J."/>
            <person name="Probst A.J."/>
            <person name="Thomas B.C."/>
            <person name="Singh A."/>
            <person name="Wilkins M.J."/>
            <person name="Karaoz U."/>
            <person name="Brodie E.L."/>
            <person name="Williams K.H."/>
            <person name="Hubbard S.S."/>
            <person name="Banfield J.F."/>
        </authorList>
    </citation>
    <scope>NUCLEOTIDE SEQUENCE [LARGE SCALE GENOMIC DNA]</scope>
</reference>
<evidence type="ECO:0000313" key="1">
    <source>
        <dbReference type="EMBL" id="OGY37208.1"/>
    </source>
</evidence>
<evidence type="ECO:0000313" key="2">
    <source>
        <dbReference type="Proteomes" id="UP000177941"/>
    </source>
</evidence>
<dbReference type="EMBL" id="MHHS01000016">
    <property type="protein sequence ID" value="OGY37208.1"/>
    <property type="molecule type" value="Genomic_DNA"/>
</dbReference>